<name>A0A5C3KFM6_COPMA</name>
<proteinExistence type="predicted"/>
<feature type="signal peptide" evidence="1">
    <location>
        <begin position="1"/>
        <end position="19"/>
    </location>
</feature>
<dbReference type="Proteomes" id="UP000307440">
    <property type="component" value="Unassembled WGS sequence"/>
</dbReference>
<keyword evidence="1" id="KW-0732">Signal</keyword>
<dbReference type="AlphaFoldDB" id="A0A5C3KFM6"/>
<dbReference type="InterPro" id="IPR054246">
    <property type="entry name" value="DUF6973"/>
</dbReference>
<evidence type="ECO:0000313" key="4">
    <source>
        <dbReference type="Proteomes" id="UP000307440"/>
    </source>
</evidence>
<keyword evidence="4" id="KW-1185">Reference proteome</keyword>
<accession>A0A5C3KFM6</accession>
<gene>
    <name evidence="3" type="ORF">FA15DRAFT_649236</name>
</gene>
<reference evidence="3 4" key="1">
    <citation type="journal article" date="2019" name="Nat. Ecol. Evol.">
        <title>Megaphylogeny resolves global patterns of mushroom evolution.</title>
        <authorList>
            <person name="Varga T."/>
            <person name="Krizsan K."/>
            <person name="Foldi C."/>
            <person name="Dima B."/>
            <person name="Sanchez-Garcia M."/>
            <person name="Sanchez-Ramirez S."/>
            <person name="Szollosi G.J."/>
            <person name="Szarkandi J.G."/>
            <person name="Papp V."/>
            <person name="Albert L."/>
            <person name="Andreopoulos W."/>
            <person name="Angelini C."/>
            <person name="Antonin V."/>
            <person name="Barry K.W."/>
            <person name="Bougher N.L."/>
            <person name="Buchanan P."/>
            <person name="Buyck B."/>
            <person name="Bense V."/>
            <person name="Catcheside P."/>
            <person name="Chovatia M."/>
            <person name="Cooper J."/>
            <person name="Damon W."/>
            <person name="Desjardin D."/>
            <person name="Finy P."/>
            <person name="Geml J."/>
            <person name="Haridas S."/>
            <person name="Hughes K."/>
            <person name="Justo A."/>
            <person name="Karasinski D."/>
            <person name="Kautmanova I."/>
            <person name="Kiss B."/>
            <person name="Kocsube S."/>
            <person name="Kotiranta H."/>
            <person name="LaButti K.M."/>
            <person name="Lechner B.E."/>
            <person name="Liimatainen K."/>
            <person name="Lipzen A."/>
            <person name="Lukacs Z."/>
            <person name="Mihaltcheva S."/>
            <person name="Morgado L.N."/>
            <person name="Niskanen T."/>
            <person name="Noordeloos M.E."/>
            <person name="Ohm R.A."/>
            <person name="Ortiz-Santana B."/>
            <person name="Ovrebo C."/>
            <person name="Racz N."/>
            <person name="Riley R."/>
            <person name="Savchenko A."/>
            <person name="Shiryaev A."/>
            <person name="Soop K."/>
            <person name="Spirin V."/>
            <person name="Szebenyi C."/>
            <person name="Tomsovsky M."/>
            <person name="Tulloss R.E."/>
            <person name="Uehling J."/>
            <person name="Grigoriev I.V."/>
            <person name="Vagvolgyi C."/>
            <person name="Papp T."/>
            <person name="Martin F.M."/>
            <person name="Miettinen O."/>
            <person name="Hibbett D.S."/>
            <person name="Nagy L.G."/>
        </authorList>
    </citation>
    <scope>NUCLEOTIDE SEQUENCE [LARGE SCALE GENOMIC DNA]</scope>
    <source>
        <strain evidence="3 4">CBS 121175</strain>
    </source>
</reference>
<protein>
    <recommendedName>
        <fullName evidence="2">DUF6973 domain-containing protein</fullName>
    </recommendedName>
</protein>
<dbReference type="OrthoDB" id="9991842at2759"/>
<evidence type="ECO:0000313" key="3">
    <source>
        <dbReference type="EMBL" id="TFK18782.1"/>
    </source>
</evidence>
<evidence type="ECO:0000259" key="2">
    <source>
        <dbReference type="Pfam" id="PF22322"/>
    </source>
</evidence>
<dbReference type="Pfam" id="PF22322">
    <property type="entry name" value="DUF6973"/>
    <property type="match status" value="1"/>
</dbReference>
<sequence>MRSFSLLASLVLAASLVAASPLEKRQLNSWCIIPTNIAACLAAYSHANVARISAIENFPQSTLIGGIGDAYRHCYWSARMTIDFGATKANQIGDRYEDEGGNEPEDKAMDLANNAVGRSVGLGATGADKEAKYSSADATCTQMANNNLLTTIR</sequence>
<organism evidence="3 4">
    <name type="scientific">Coprinopsis marcescibilis</name>
    <name type="common">Agaric fungus</name>
    <name type="synonym">Psathyrella marcescibilis</name>
    <dbReference type="NCBI Taxonomy" id="230819"/>
    <lineage>
        <taxon>Eukaryota</taxon>
        <taxon>Fungi</taxon>
        <taxon>Dikarya</taxon>
        <taxon>Basidiomycota</taxon>
        <taxon>Agaricomycotina</taxon>
        <taxon>Agaricomycetes</taxon>
        <taxon>Agaricomycetidae</taxon>
        <taxon>Agaricales</taxon>
        <taxon>Agaricineae</taxon>
        <taxon>Psathyrellaceae</taxon>
        <taxon>Coprinopsis</taxon>
    </lineage>
</organism>
<dbReference type="EMBL" id="ML210379">
    <property type="protein sequence ID" value="TFK18782.1"/>
    <property type="molecule type" value="Genomic_DNA"/>
</dbReference>
<feature type="domain" description="DUF6973" evidence="2">
    <location>
        <begin position="33"/>
        <end position="131"/>
    </location>
</feature>
<evidence type="ECO:0000256" key="1">
    <source>
        <dbReference type="SAM" id="SignalP"/>
    </source>
</evidence>
<feature type="chain" id="PRO_5023114247" description="DUF6973 domain-containing protein" evidence="1">
    <location>
        <begin position="20"/>
        <end position="153"/>
    </location>
</feature>